<sequence length="122" mass="13729">LINILNLERGLIQKSKSSIQEIETLCVNYGAENELDSQSVKISSNVLSRRDEPHSQDRSRSRFFINDSHSLGDIKNDPTKNFKAGCIGEHIFGECLSRGKFHLRNSCPSSSQILRAQMLLLP</sequence>
<reference evidence="2" key="1">
    <citation type="submission" date="2016-06" db="UniProtKB">
        <authorList>
            <consortium name="WormBaseParasite"/>
        </authorList>
    </citation>
    <scope>IDENTIFICATION</scope>
</reference>
<dbReference type="AlphaFoldDB" id="A0A183JV49"/>
<organism evidence="2">
    <name type="scientific">Schistosoma curassoni</name>
    <dbReference type="NCBI Taxonomy" id="6186"/>
    <lineage>
        <taxon>Eukaryota</taxon>
        <taxon>Metazoa</taxon>
        <taxon>Spiralia</taxon>
        <taxon>Lophotrochozoa</taxon>
        <taxon>Platyhelminthes</taxon>
        <taxon>Trematoda</taxon>
        <taxon>Digenea</taxon>
        <taxon>Strigeidida</taxon>
        <taxon>Schistosomatoidea</taxon>
        <taxon>Schistosomatidae</taxon>
        <taxon>Schistosoma</taxon>
    </lineage>
</organism>
<protein>
    <submittedName>
        <fullName evidence="2">Ovule protein</fullName>
    </submittedName>
</protein>
<feature type="region of interest" description="Disordered" evidence="1">
    <location>
        <begin position="43"/>
        <end position="62"/>
    </location>
</feature>
<evidence type="ECO:0000313" key="2">
    <source>
        <dbReference type="WBParaSite" id="SCUD_0000659201-mRNA-1"/>
    </source>
</evidence>
<dbReference type="WBParaSite" id="SCUD_0000659201-mRNA-1">
    <property type="protein sequence ID" value="SCUD_0000659201-mRNA-1"/>
    <property type="gene ID" value="SCUD_0000659201"/>
</dbReference>
<accession>A0A183JV49</accession>
<feature type="compositionally biased region" description="Basic and acidic residues" evidence="1">
    <location>
        <begin position="48"/>
        <end position="60"/>
    </location>
</feature>
<name>A0A183JV49_9TREM</name>
<evidence type="ECO:0000256" key="1">
    <source>
        <dbReference type="SAM" id="MobiDB-lite"/>
    </source>
</evidence>
<proteinExistence type="predicted"/>